<name>A0A804HMT1_MUSAM</name>
<dbReference type="PANTHER" id="PTHR39757:SF5">
    <property type="entry name" value="OS02G0190600 PROTEIN"/>
    <property type="match status" value="1"/>
</dbReference>
<feature type="region of interest" description="Disordered" evidence="1">
    <location>
        <begin position="187"/>
        <end position="206"/>
    </location>
</feature>
<evidence type="ECO:0000313" key="4">
    <source>
        <dbReference type="Proteomes" id="UP000012960"/>
    </source>
</evidence>
<evidence type="ECO:0000256" key="1">
    <source>
        <dbReference type="SAM" id="MobiDB-lite"/>
    </source>
</evidence>
<keyword evidence="4" id="KW-1185">Reference proteome</keyword>
<dbReference type="EMBL" id="HG996473">
    <property type="protein sequence ID" value="CAG1856905.1"/>
    <property type="molecule type" value="Genomic_DNA"/>
</dbReference>
<dbReference type="Proteomes" id="UP000012960">
    <property type="component" value="Unplaced"/>
</dbReference>
<evidence type="ECO:0000313" key="2">
    <source>
        <dbReference type="EMBL" id="CAG1856905.1"/>
    </source>
</evidence>
<dbReference type="PANTHER" id="PTHR39757">
    <property type="match status" value="1"/>
</dbReference>
<gene>
    <name evidence="2" type="ORF">GSMUA_37330.1</name>
</gene>
<proteinExistence type="predicted"/>
<dbReference type="Pfam" id="PF05834">
    <property type="entry name" value="Lycopene_cycl"/>
    <property type="match status" value="1"/>
</dbReference>
<reference evidence="2" key="1">
    <citation type="submission" date="2021-03" db="EMBL/GenBank/DDBJ databases">
        <authorList>
            <consortium name="Genoscope - CEA"/>
            <person name="William W."/>
        </authorList>
    </citation>
    <scope>NUCLEOTIDE SEQUENCE</scope>
    <source>
        <strain evidence="2">Doubled-haploid Pahang</strain>
    </source>
</reference>
<dbReference type="Gramene" id="Ma00_t03050.1">
    <property type="protein sequence ID" value="Ma00_p03050.1"/>
    <property type="gene ID" value="Ma00_g03050"/>
</dbReference>
<dbReference type="Gene3D" id="3.50.50.60">
    <property type="entry name" value="FAD/NAD(P)-binding domain"/>
    <property type="match status" value="1"/>
</dbReference>
<evidence type="ECO:0000313" key="3">
    <source>
        <dbReference type="EnsemblPlants" id="Ma00_p03050.1"/>
    </source>
</evidence>
<dbReference type="SUPFAM" id="SSF51905">
    <property type="entry name" value="FAD/NAD(P)-binding domain"/>
    <property type="match status" value="1"/>
</dbReference>
<dbReference type="AlphaFoldDB" id="A0A804HMT1"/>
<protein>
    <submittedName>
        <fullName evidence="2">(wild Malaysian banana) hypothetical protein</fullName>
    </submittedName>
</protein>
<sequence length="206" mass="23205">MGTLFRTHRRLELLHLGHRVAERCGVYRSPKLQDCGTGGLPRKPYKKWAMRSSAARATSNALLEFVPRIKKENLEFDLPSYDPSKGLTLDLAVIGGGPVGLAVAQQVSETGLFVCSSDPSPRLVWPNNCGLWVEEFEAMGLLDCLDATWPGAVVYVNDRRKRILGRPYGRVNRKQVKSKIMQTSRMVFDSTRPRSSRSSTRRRNRC</sequence>
<dbReference type="InParanoid" id="A0A804HMT1"/>
<reference evidence="3" key="2">
    <citation type="submission" date="2021-05" db="UniProtKB">
        <authorList>
            <consortium name="EnsemblPlants"/>
        </authorList>
    </citation>
    <scope>IDENTIFICATION</scope>
    <source>
        <strain evidence="3">subsp. malaccensis</strain>
    </source>
</reference>
<dbReference type="OMA" id="KWAMRSS"/>
<dbReference type="InterPro" id="IPR036188">
    <property type="entry name" value="FAD/NAD-bd_sf"/>
</dbReference>
<accession>A0A804HMT1</accession>
<dbReference type="EnsemblPlants" id="Ma00_t03050.1">
    <property type="protein sequence ID" value="Ma00_p03050.1"/>
    <property type="gene ID" value="Ma00_g03050"/>
</dbReference>
<organism evidence="3 4">
    <name type="scientific">Musa acuminata subsp. malaccensis</name>
    <name type="common">Wild banana</name>
    <name type="synonym">Musa malaccensis</name>
    <dbReference type="NCBI Taxonomy" id="214687"/>
    <lineage>
        <taxon>Eukaryota</taxon>
        <taxon>Viridiplantae</taxon>
        <taxon>Streptophyta</taxon>
        <taxon>Embryophyta</taxon>
        <taxon>Tracheophyta</taxon>
        <taxon>Spermatophyta</taxon>
        <taxon>Magnoliopsida</taxon>
        <taxon>Liliopsida</taxon>
        <taxon>Zingiberales</taxon>
        <taxon>Musaceae</taxon>
        <taxon>Musa</taxon>
    </lineage>
</organism>